<protein>
    <submittedName>
        <fullName evidence="2">Uncharacterized protein</fullName>
    </submittedName>
</protein>
<dbReference type="Proteomes" id="UP000323067">
    <property type="component" value="Chromosome iii"/>
</dbReference>
<accession>A0A2H4SQP3</accession>
<dbReference type="Gene3D" id="2.40.40.10">
    <property type="entry name" value="RlpA-like domain"/>
    <property type="match status" value="1"/>
</dbReference>
<reference evidence="2 3" key="1">
    <citation type="journal article" date="2017" name="BMC Genomics">
        <title>Chromosome level assembly and secondary metabolite potential of the parasitic fungus Cordyceps militaris.</title>
        <authorList>
            <person name="Kramer G.J."/>
            <person name="Nodwell J.R."/>
        </authorList>
    </citation>
    <scope>NUCLEOTIDE SEQUENCE [LARGE SCALE GENOMIC DNA]</scope>
    <source>
        <strain evidence="2 3">ATCC 34164</strain>
    </source>
</reference>
<evidence type="ECO:0000313" key="3">
    <source>
        <dbReference type="Proteomes" id="UP000323067"/>
    </source>
</evidence>
<dbReference type="VEuPathDB" id="FungiDB:A9K55_002148"/>
<dbReference type="EMBL" id="CP023326">
    <property type="protein sequence ID" value="ATY65413.1"/>
    <property type="molecule type" value="Genomic_DNA"/>
</dbReference>
<dbReference type="CDD" id="cd22191">
    <property type="entry name" value="DPBB_RlpA_EXP_N-like"/>
    <property type="match status" value="1"/>
</dbReference>
<evidence type="ECO:0000313" key="2">
    <source>
        <dbReference type="EMBL" id="ATY65413.1"/>
    </source>
</evidence>
<feature type="chain" id="PRO_5014189857" evidence="1">
    <location>
        <begin position="23"/>
        <end position="147"/>
    </location>
</feature>
<organism evidence="2 3">
    <name type="scientific">Cordyceps militaris</name>
    <name type="common">Caterpillar fungus</name>
    <name type="synonym">Clavaria militaris</name>
    <dbReference type="NCBI Taxonomy" id="73501"/>
    <lineage>
        <taxon>Eukaryota</taxon>
        <taxon>Fungi</taxon>
        <taxon>Dikarya</taxon>
        <taxon>Ascomycota</taxon>
        <taxon>Pezizomycotina</taxon>
        <taxon>Sordariomycetes</taxon>
        <taxon>Hypocreomycetidae</taxon>
        <taxon>Hypocreales</taxon>
        <taxon>Cordycipitaceae</taxon>
        <taxon>Cordyceps</taxon>
    </lineage>
</organism>
<name>A0A2H4SQP3_CORMI</name>
<dbReference type="SUPFAM" id="SSF50685">
    <property type="entry name" value="Barwin-like endoglucanases"/>
    <property type="match status" value="1"/>
</dbReference>
<dbReference type="VEuPathDB" id="FungiDB:CCM_01600"/>
<dbReference type="InterPro" id="IPR036908">
    <property type="entry name" value="RlpA-like_sf"/>
</dbReference>
<dbReference type="AlphaFoldDB" id="A0A2H4SQP3"/>
<gene>
    <name evidence="2" type="ORF">A9K55_002148</name>
</gene>
<keyword evidence="1" id="KW-0732">Signal</keyword>
<evidence type="ECO:0000256" key="1">
    <source>
        <dbReference type="SAM" id="SignalP"/>
    </source>
</evidence>
<feature type="signal peptide" evidence="1">
    <location>
        <begin position="1"/>
        <end position="22"/>
    </location>
</feature>
<sequence>MKLNVSSPPLVALLLVVPMALASPGCNPAAGTNQAISIYSFESSCNSALRTGGACGLSTYFPNVDENASFFAMPWEVFDQYGRSQHNVLCGKQIQITHNGVVEKAIVADRNGGGDNSIDTCPDLWQAFGGHDGNGTLIRVASWVMLG</sequence>
<proteinExistence type="predicted"/>